<dbReference type="EMBL" id="MU267626">
    <property type="protein sequence ID" value="KAH7913702.1"/>
    <property type="molecule type" value="Genomic_DNA"/>
</dbReference>
<keyword evidence="2" id="KW-1185">Reference proteome</keyword>
<accession>A0ACB8AKD1</accession>
<sequence length="79" mass="9029">MAMIHLSFRAVLCQLVYIMVAQIIDLAPSRYHLFIKEGCLKYTKIPHCSRVEYIAAGLIVTFSQYSDLPLTIYSSRSKT</sequence>
<evidence type="ECO:0000313" key="1">
    <source>
        <dbReference type="EMBL" id="KAH7913702.1"/>
    </source>
</evidence>
<evidence type="ECO:0000313" key="2">
    <source>
        <dbReference type="Proteomes" id="UP000790377"/>
    </source>
</evidence>
<organism evidence="1 2">
    <name type="scientific">Hygrophoropsis aurantiaca</name>
    <dbReference type="NCBI Taxonomy" id="72124"/>
    <lineage>
        <taxon>Eukaryota</taxon>
        <taxon>Fungi</taxon>
        <taxon>Dikarya</taxon>
        <taxon>Basidiomycota</taxon>
        <taxon>Agaricomycotina</taxon>
        <taxon>Agaricomycetes</taxon>
        <taxon>Agaricomycetidae</taxon>
        <taxon>Boletales</taxon>
        <taxon>Coniophorineae</taxon>
        <taxon>Hygrophoropsidaceae</taxon>
        <taxon>Hygrophoropsis</taxon>
    </lineage>
</organism>
<reference evidence="1" key="1">
    <citation type="journal article" date="2021" name="New Phytol.">
        <title>Evolutionary innovations through gain and loss of genes in the ectomycorrhizal Boletales.</title>
        <authorList>
            <person name="Wu G."/>
            <person name="Miyauchi S."/>
            <person name="Morin E."/>
            <person name="Kuo A."/>
            <person name="Drula E."/>
            <person name="Varga T."/>
            <person name="Kohler A."/>
            <person name="Feng B."/>
            <person name="Cao Y."/>
            <person name="Lipzen A."/>
            <person name="Daum C."/>
            <person name="Hundley H."/>
            <person name="Pangilinan J."/>
            <person name="Johnson J."/>
            <person name="Barry K."/>
            <person name="LaButti K."/>
            <person name="Ng V."/>
            <person name="Ahrendt S."/>
            <person name="Min B."/>
            <person name="Choi I.G."/>
            <person name="Park H."/>
            <person name="Plett J.M."/>
            <person name="Magnuson J."/>
            <person name="Spatafora J.W."/>
            <person name="Nagy L.G."/>
            <person name="Henrissat B."/>
            <person name="Grigoriev I.V."/>
            <person name="Yang Z.L."/>
            <person name="Xu J."/>
            <person name="Martin F.M."/>
        </authorList>
    </citation>
    <scope>NUCLEOTIDE SEQUENCE</scope>
    <source>
        <strain evidence="1">ATCC 28755</strain>
    </source>
</reference>
<name>A0ACB8AKD1_9AGAM</name>
<proteinExistence type="predicted"/>
<protein>
    <submittedName>
        <fullName evidence="1">Uncharacterized protein</fullName>
    </submittedName>
</protein>
<gene>
    <name evidence="1" type="ORF">BJ138DRAFT_1145551</name>
</gene>
<comment type="caution">
    <text evidence="1">The sequence shown here is derived from an EMBL/GenBank/DDBJ whole genome shotgun (WGS) entry which is preliminary data.</text>
</comment>
<dbReference type="Proteomes" id="UP000790377">
    <property type="component" value="Unassembled WGS sequence"/>
</dbReference>